<evidence type="ECO:0000313" key="3">
    <source>
        <dbReference type="Proteomes" id="UP000077521"/>
    </source>
</evidence>
<accession>A0A8T8TCQ6</accession>
<dbReference type="AlphaFoldDB" id="A0A8T8TCQ6"/>
<feature type="region of interest" description="Disordered" evidence="1">
    <location>
        <begin position="273"/>
        <end position="292"/>
    </location>
</feature>
<protein>
    <submittedName>
        <fullName evidence="2">Uncharacterized protein</fullName>
    </submittedName>
</protein>
<evidence type="ECO:0000313" key="2">
    <source>
        <dbReference type="EMBL" id="KAE8258442.1"/>
    </source>
</evidence>
<dbReference type="Proteomes" id="UP000077521">
    <property type="component" value="Unassembled WGS sequence"/>
</dbReference>
<gene>
    <name evidence="2" type="ORF">A4X13_0g1684</name>
</gene>
<dbReference type="EMBL" id="LWDF02000070">
    <property type="protein sequence ID" value="KAE8258442.1"/>
    <property type="molecule type" value="Genomic_DNA"/>
</dbReference>
<name>A0A8T8TCQ6_9BASI</name>
<feature type="compositionally biased region" description="Low complexity" evidence="1">
    <location>
        <begin position="89"/>
        <end position="98"/>
    </location>
</feature>
<keyword evidence="3" id="KW-1185">Reference proteome</keyword>
<evidence type="ECO:0000256" key="1">
    <source>
        <dbReference type="SAM" id="MobiDB-lite"/>
    </source>
</evidence>
<reference evidence="2" key="1">
    <citation type="submission" date="2016-04" db="EMBL/GenBank/DDBJ databases">
        <authorList>
            <person name="Nguyen H.D."/>
            <person name="Samba Siva P."/>
            <person name="Cullis J."/>
            <person name="Levesque C.A."/>
            <person name="Hambleton S."/>
        </authorList>
    </citation>
    <scope>NUCLEOTIDE SEQUENCE</scope>
    <source>
        <strain evidence="2">DAOMC 236416</strain>
    </source>
</reference>
<sequence>MVSRTCTLVRRRRLRFFCLGGIIKGGDVWLIGTPTGGTLSAAFHAAAASAGSAGHSQARPSYGLVHRCHHRPQATYPPTQVPSPGPKRSSSPTSATTGAAFDRKRIKLAGEEALIVLALRPKHSKQWSLKGDRWLYAGALDTAFTFNILVERGSEEATGLPHMDVLSSMFNARHGLAILRHIAKLPLSAPSSSALSATSTLLAQLDQSCRPDELRMPMLLNKDTDVPRVDVYTGEDETDSGWRNVQDLSFLIFQKRSAPRRLSFPSLPAHRPLTGSVGDSAPSSPAMNQRPISSTNVAQYGIMRRYSSTSEQVFTALLAFFFHPSPFLTRPSSCLSHQRDLILEER</sequence>
<reference evidence="2" key="2">
    <citation type="journal article" date="2019" name="IMA Fungus">
        <title>Genome sequencing and comparison of five Tilletia species to identify candidate genes for the detection of regulated species infecting wheat.</title>
        <authorList>
            <person name="Nguyen H.D.T."/>
            <person name="Sultana T."/>
            <person name="Kesanakurti P."/>
            <person name="Hambleton S."/>
        </authorList>
    </citation>
    <scope>NUCLEOTIDE SEQUENCE</scope>
    <source>
        <strain evidence="2">DAOMC 236416</strain>
    </source>
</reference>
<proteinExistence type="predicted"/>
<feature type="region of interest" description="Disordered" evidence="1">
    <location>
        <begin position="73"/>
        <end position="98"/>
    </location>
</feature>
<organism evidence="2 3">
    <name type="scientific">Tilletia indica</name>
    <dbReference type="NCBI Taxonomy" id="43049"/>
    <lineage>
        <taxon>Eukaryota</taxon>
        <taxon>Fungi</taxon>
        <taxon>Dikarya</taxon>
        <taxon>Basidiomycota</taxon>
        <taxon>Ustilaginomycotina</taxon>
        <taxon>Exobasidiomycetes</taxon>
        <taxon>Tilletiales</taxon>
        <taxon>Tilletiaceae</taxon>
        <taxon>Tilletia</taxon>
    </lineage>
</organism>
<feature type="compositionally biased region" description="Polar residues" evidence="1">
    <location>
        <begin position="281"/>
        <end position="292"/>
    </location>
</feature>
<comment type="caution">
    <text evidence="2">The sequence shown here is derived from an EMBL/GenBank/DDBJ whole genome shotgun (WGS) entry which is preliminary data.</text>
</comment>